<comment type="caution">
    <text evidence="2">The sequence shown here is derived from an EMBL/GenBank/DDBJ whole genome shotgun (WGS) entry which is preliminary data.</text>
</comment>
<evidence type="ECO:0000256" key="1">
    <source>
        <dbReference type="SAM" id="MobiDB-lite"/>
    </source>
</evidence>
<gene>
    <name evidence="2" type="ORF">GWK47_037114</name>
</gene>
<name>A0A8J5CYT5_CHIOP</name>
<evidence type="ECO:0000313" key="3">
    <source>
        <dbReference type="Proteomes" id="UP000770661"/>
    </source>
</evidence>
<accession>A0A8J5CYT5</accession>
<dbReference type="AlphaFoldDB" id="A0A8J5CYT5"/>
<proteinExistence type="predicted"/>
<feature type="region of interest" description="Disordered" evidence="1">
    <location>
        <begin position="1"/>
        <end position="49"/>
    </location>
</feature>
<dbReference type="Proteomes" id="UP000770661">
    <property type="component" value="Unassembled WGS sequence"/>
</dbReference>
<reference evidence="2" key="1">
    <citation type="submission" date="2020-07" db="EMBL/GenBank/DDBJ databases">
        <title>The High-quality genome of the commercially important snow crab, Chionoecetes opilio.</title>
        <authorList>
            <person name="Jeong J.-H."/>
            <person name="Ryu S."/>
        </authorList>
    </citation>
    <scope>NUCLEOTIDE SEQUENCE</scope>
    <source>
        <strain evidence="2">MADBK_172401_WGS</strain>
        <tissue evidence="2">Digestive gland</tissue>
    </source>
</reference>
<sequence length="349" mass="37056">MRAALPFTPTQHPNPLQGGGGGRAGPQGGGGEAGTGGSAPGDGVCSRSDRKFAPESSCSPFLGSSPDAHAHSAPPSLGCCRWRPVGGAVAQRTGATAFSWPQLSVVGERGVLRPSACALSAESGRPCRVTRGRWRLAWGPTFAASYPDPTWWGPIEPDSLPLRAKACRCPGWWDDPPLSFGSAVGGPEPRQESGDYHVASRRCRAFRGRADGHQLSWGWTLSDVRQDSLSPPGRTGHLFPHTRVDRAVSKIYTAVPLGDLGQAHQACSQLPGVHMGFAARHRCPGHGQPEFLSATPPTSRRKTLARDGPHCTHRGEGHQLVRSLLAGRWTISEPQRVLMALFGAPEPPL</sequence>
<organism evidence="2 3">
    <name type="scientific">Chionoecetes opilio</name>
    <name type="common">Atlantic snow crab</name>
    <name type="synonym">Cancer opilio</name>
    <dbReference type="NCBI Taxonomy" id="41210"/>
    <lineage>
        <taxon>Eukaryota</taxon>
        <taxon>Metazoa</taxon>
        <taxon>Ecdysozoa</taxon>
        <taxon>Arthropoda</taxon>
        <taxon>Crustacea</taxon>
        <taxon>Multicrustacea</taxon>
        <taxon>Malacostraca</taxon>
        <taxon>Eumalacostraca</taxon>
        <taxon>Eucarida</taxon>
        <taxon>Decapoda</taxon>
        <taxon>Pleocyemata</taxon>
        <taxon>Brachyura</taxon>
        <taxon>Eubrachyura</taxon>
        <taxon>Majoidea</taxon>
        <taxon>Majidae</taxon>
        <taxon>Chionoecetes</taxon>
    </lineage>
</organism>
<evidence type="ECO:0000313" key="2">
    <source>
        <dbReference type="EMBL" id="KAG0726184.1"/>
    </source>
</evidence>
<protein>
    <submittedName>
        <fullName evidence="2">Uncharacterized protein</fullName>
    </submittedName>
</protein>
<dbReference type="EMBL" id="JACEEZ010004746">
    <property type="protein sequence ID" value="KAG0726184.1"/>
    <property type="molecule type" value="Genomic_DNA"/>
</dbReference>
<feature type="compositionally biased region" description="Gly residues" evidence="1">
    <location>
        <begin position="17"/>
        <end position="40"/>
    </location>
</feature>
<feature type="region of interest" description="Disordered" evidence="1">
    <location>
        <begin position="290"/>
        <end position="315"/>
    </location>
</feature>
<keyword evidence="3" id="KW-1185">Reference proteome</keyword>
<feature type="compositionally biased region" description="Basic and acidic residues" evidence="1">
    <location>
        <begin position="304"/>
        <end position="315"/>
    </location>
</feature>